<evidence type="ECO:0000256" key="3">
    <source>
        <dbReference type="ARBA" id="ARBA00022598"/>
    </source>
</evidence>
<dbReference type="NCBIfam" id="NF007210">
    <property type="entry name" value="PRK09632.1"/>
    <property type="match status" value="1"/>
</dbReference>
<comment type="caution">
    <text evidence="25">The sequence shown here is derived from an EMBL/GenBank/DDBJ whole genome shotgun (WGS) entry which is preliminary data.</text>
</comment>
<dbReference type="InterPro" id="IPR014146">
    <property type="entry name" value="LigD_ligase_dom"/>
</dbReference>
<dbReference type="InterPro" id="IPR052171">
    <property type="entry name" value="NHEJ_LigD"/>
</dbReference>
<evidence type="ECO:0000256" key="13">
    <source>
        <dbReference type="ARBA" id="ARBA00022932"/>
    </source>
</evidence>
<evidence type="ECO:0000256" key="20">
    <source>
        <dbReference type="ARBA" id="ARBA00034003"/>
    </source>
</evidence>
<evidence type="ECO:0000256" key="2">
    <source>
        <dbReference type="ARBA" id="ARBA00012727"/>
    </source>
</evidence>
<evidence type="ECO:0000256" key="14">
    <source>
        <dbReference type="ARBA" id="ARBA00023125"/>
    </source>
</evidence>
<dbReference type="SUPFAM" id="SSF50249">
    <property type="entry name" value="Nucleic acid-binding proteins"/>
    <property type="match status" value="1"/>
</dbReference>
<keyword evidence="26" id="KW-1185">Reference proteome</keyword>
<evidence type="ECO:0000256" key="23">
    <source>
        <dbReference type="SAM" id="MobiDB-lite"/>
    </source>
</evidence>
<evidence type="ECO:0000256" key="22">
    <source>
        <dbReference type="ARBA" id="ARBA00049990"/>
    </source>
</evidence>
<dbReference type="EC" id="6.5.1.1" evidence="2"/>
<evidence type="ECO:0000256" key="1">
    <source>
        <dbReference type="ARBA" id="ARBA00001936"/>
    </source>
</evidence>
<reference evidence="25 26" key="1">
    <citation type="submission" date="2020-07" db="EMBL/GenBank/DDBJ databases">
        <title>MOT database genomes.</title>
        <authorList>
            <person name="Joseph S."/>
            <person name="Aduse-Opoku J."/>
            <person name="Hashim A."/>
            <person name="Wade W."/>
            <person name="Curtis M."/>
        </authorList>
    </citation>
    <scope>NUCLEOTIDE SEQUENCE [LARGE SCALE GENOMIC DNA]</scope>
    <source>
        <strain evidence="25 26">DSM 100099</strain>
    </source>
</reference>
<dbReference type="InterPro" id="IPR012340">
    <property type="entry name" value="NA-bd_OB-fold"/>
</dbReference>
<protein>
    <recommendedName>
        <fullName evidence="2">DNA ligase (ATP)</fullName>
        <ecNumber evidence="2">6.5.1.1</ecNumber>
    </recommendedName>
    <alternativeName>
        <fullName evidence="19">NHEJ DNA polymerase</fullName>
    </alternativeName>
</protein>
<dbReference type="Gene3D" id="3.90.920.10">
    <property type="entry name" value="DNA primase, PRIM domain"/>
    <property type="match status" value="1"/>
</dbReference>
<evidence type="ECO:0000256" key="10">
    <source>
        <dbReference type="ARBA" id="ARBA00022801"/>
    </source>
</evidence>
<keyword evidence="10" id="KW-0378">Hydrolase</keyword>
<feature type="compositionally biased region" description="Gly residues" evidence="23">
    <location>
        <begin position="501"/>
        <end position="517"/>
    </location>
</feature>
<comment type="cofactor">
    <cofactor evidence="1">
        <name>Mn(2+)</name>
        <dbReference type="ChEBI" id="CHEBI:29035"/>
    </cofactor>
</comment>
<dbReference type="InterPro" id="IPR014144">
    <property type="entry name" value="LigD_PE_domain"/>
</dbReference>
<evidence type="ECO:0000256" key="9">
    <source>
        <dbReference type="ARBA" id="ARBA00022763"/>
    </source>
</evidence>
<evidence type="ECO:0000256" key="7">
    <source>
        <dbReference type="ARBA" id="ARBA00022723"/>
    </source>
</evidence>
<evidence type="ECO:0000259" key="24">
    <source>
        <dbReference type="PROSITE" id="PS50160"/>
    </source>
</evidence>
<proteinExistence type="inferred from homology"/>
<keyword evidence="17" id="KW-0464">Manganese</keyword>
<dbReference type="Pfam" id="PF01068">
    <property type="entry name" value="DNA_ligase_A_M"/>
    <property type="match status" value="1"/>
</dbReference>
<feature type="region of interest" description="Disordered" evidence="23">
    <location>
        <begin position="488"/>
        <end position="557"/>
    </location>
</feature>
<dbReference type="Gene3D" id="3.30.1490.70">
    <property type="match status" value="1"/>
</dbReference>
<dbReference type="NCBIfam" id="TIGR02777">
    <property type="entry name" value="LigD_PE_dom"/>
    <property type="match status" value="1"/>
</dbReference>
<evidence type="ECO:0000256" key="11">
    <source>
        <dbReference type="ARBA" id="ARBA00022839"/>
    </source>
</evidence>
<evidence type="ECO:0000256" key="12">
    <source>
        <dbReference type="ARBA" id="ARBA00022840"/>
    </source>
</evidence>
<dbReference type="CDD" id="cd07906">
    <property type="entry name" value="Adenylation_DNA_ligase_LigD_LigC"/>
    <property type="match status" value="1"/>
</dbReference>
<keyword evidence="12" id="KW-0067">ATP-binding</keyword>
<keyword evidence="15" id="KW-0233">DNA recombination</keyword>
<keyword evidence="18" id="KW-0511">Multifunctional enzyme</keyword>
<dbReference type="InterPro" id="IPR033649">
    <property type="entry name" value="MtLigD_Pol-like"/>
</dbReference>
<dbReference type="Proteomes" id="UP000561011">
    <property type="component" value="Unassembled WGS sequence"/>
</dbReference>
<evidence type="ECO:0000256" key="19">
    <source>
        <dbReference type="ARBA" id="ARBA00029943"/>
    </source>
</evidence>
<dbReference type="GO" id="GO:0006281">
    <property type="term" value="P:DNA repair"/>
    <property type="evidence" value="ECO:0007669"/>
    <property type="project" value="UniProtKB-KW"/>
</dbReference>
<comment type="similarity">
    <text evidence="21">In the C-terminal section; belongs to the ATP-dependent DNA ligase family.</text>
</comment>
<name>A0A853EW71_9MICO</name>
<dbReference type="PANTHER" id="PTHR42705:SF2">
    <property type="entry name" value="BIFUNCTIONAL NON-HOMOLOGOUS END JOINING PROTEIN LIGD"/>
    <property type="match status" value="1"/>
</dbReference>
<organism evidence="25 26">
    <name type="scientific">Sanguibacter inulinus</name>
    <dbReference type="NCBI Taxonomy" id="60922"/>
    <lineage>
        <taxon>Bacteria</taxon>
        <taxon>Bacillati</taxon>
        <taxon>Actinomycetota</taxon>
        <taxon>Actinomycetes</taxon>
        <taxon>Micrococcales</taxon>
        <taxon>Sanguibacteraceae</taxon>
        <taxon>Sanguibacter</taxon>
    </lineage>
</organism>
<keyword evidence="6" id="KW-0540">Nuclease</keyword>
<dbReference type="Pfam" id="PF04679">
    <property type="entry name" value="DNA_ligase_A_C"/>
    <property type="match status" value="1"/>
</dbReference>
<evidence type="ECO:0000313" key="26">
    <source>
        <dbReference type="Proteomes" id="UP000561011"/>
    </source>
</evidence>
<dbReference type="Gene3D" id="3.30.470.30">
    <property type="entry name" value="DNA ligase/mRNA capping enzyme"/>
    <property type="match status" value="1"/>
</dbReference>
<keyword evidence="9" id="KW-0227">DNA damage</keyword>
<dbReference type="AlphaFoldDB" id="A0A853EW71"/>
<accession>A0A853EW71</accession>
<comment type="catalytic activity">
    <reaction evidence="20">
        <text>ATP + (deoxyribonucleotide)n-3'-hydroxyl + 5'-phospho-(deoxyribonucleotide)m = (deoxyribonucleotide)n+m + AMP + diphosphate.</text>
        <dbReference type="EC" id="6.5.1.1"/>
    </reaction>
</comment>
<dbReference type="SUPFAM" id="SSF56091">
    <property type="entry name" value="DNA ligase/mRNA capping enzyme, catalytic domain"/>
    <property type="match status" value="1"/>
</dbReference>
<dbReference type="PANTHER" id="PTHR42705">
    <property type="entry name" value="BIFUNCTIONAL NON-HOMOLOGOUS END JOINING PROTEIN LIGD"/>
    <property type="match status" value="1"/>
</dbReference>
<feature type="domain" description="ATP-dependent DNA ligase family profile" evidence="24">
    <location>
        <begin position="651"/>
        <end position="774"/>
    </location>
</feature>
<feature type="region of interest" description="Disordered" evidence="23">
    <location>
        <begin position="327"/>
        <end position="354"/>
    </location>
</feature>
<evidence type="ECO:0000256" key="5">
    <source>
        <dbReference type="ARBA" id="ARBA00022695"/>
    </source>
</evidence>
<keyword evidence="3 25" id="KW-0436">Ligase</keyword>
<keyword evidence="14" id="KW-0238">DNA-binding</keyword>
<keyword evidence="7" id="KW-0479">Metal-binding</keyword>
<keyword evidence="16" id="KW-0234">DNA repair</keyword>
<keyword evidence="8" id="KW-0547">Nucleotide-binding</keyword>
<evidence type="ECO:0000256" key="18">
    <source>
        <dbReference type="ARBA" id="ARBA00023268"/>
    </source>
</evidence>
<dbReference type="PROSITE" id="PS50160">
    <property type="entry name" value="DNA_LIGASE_A3"/>
    <property type="match status" value="1"/>
</dbReference>
<keyword evidence="4" id="KW-0808">Transferase</keyword>
<dbReference type="RefSeq" id="WP_179914129.1">
    <property type="nucleotide sequence ID" value="NZ_JACBYE010000046.1"/>
</dbReference>
<dbReference type="InterPro" id="IPR012310">
    <property type="entry name" value="DNA_ligase_ATP-dep_cent"/>
</dbReference>
<keyword evidence="13" id="KW-0239">DNA-directed DNA polymerase</keyword>
<dbReference type="GO" id="GO:0006310">
    <property type="term" value="P:DNA recombination"/>
    <property type="evidence" value="ECO:0007669"/>
    <property type="project" value="UniProtKB-KW"/>
</dbReference>
<dbReference type="GO" id="GO:0003887">
    <property type="term" value="F:DNA-directed DNA polymerase activity"/>
    <property type="evidence" value="ECO:0007669"/>
    <property type="project" value="UniProtKB-KW"/>
</dbReference>
<dbReference type="Pfam" id="PF21686">
    <property type="entry name" value="LigD_Prim-Pol"/>
    <property type="match status" value="1"/>
</dbReference>
<dbReference type="GO" id="GO:0005524">
    <property type="term" value="F:ATP binding"/>
    <property type="evidence" value="ECO:0007669"/>
    <property type="project" value="UniProtKB-KW"/>
</dbReference>
<gene>
    <name evidence="25" type="ORF">HZZ10_15120</name>
</gene>
<evidence type="ECO:0000313" key="25">
    <source>
        <dbReference type="EMBL" id="NYS94847.1"/>
    </source>
</evidence>
<evidence type="ECO:0000256" key="17">
    <source>
        <dbReference type="ARBA" id="ARBA00023211"/>
    </source>
</evidence>
<evidence type="ECO:0000256" key="4">
    <source>
        <dbReference type="ARBA" id="ARBA00022679"/>
    </source>
</evidence>
<evidence type="ECO:0000256" key="16">
    <source>
        <dbReference type="ARBA" id="ARBA00023204"/>
    </source>
</evidence>
<dbReference type="GO" id="GO:0003677">
    <property type="term" value="F:DNA binding"/>
    <property type="evidence" value="ECO:0007669"/>
    <property type="project" value="UniProtKB-KW"/>
</dbReference>
<evidence type="ECO:0000256" key="15">
    <source>
        <dbReference type="ARBA" id="ARBA00023172"/>
    </source>
</evidence>
<dbReference type="NCBIfam" id="TIGR02779">
    <property type="entry name" value="NHEJ_ligase_lig"/>
    <property type="match status" value="1"/>
</dbReference>
<dbReference type="CDD" id="cd07971">
    <property type="entry name" value="OBF_DNA_ligase_LigD"/>
    <property type="match status" value="1"/>
</dbReference>
<dbReference type="CDD" id="cd04863">
    <property type="entry name" value="MtLigD_Pol_like"/>
    <property type="match status" value="1"/>
</dbReference>
<dbReference type="EMBL" id="JACBYE010000046">
    <property type="protein sequence ID" value="NYS94847.1"/>
    <property type="molecule type" value="Genomic_DNA"/>
</dbReference>
<evidence type="ECO:0000256" key="21">
    <source>
        <dbReference type="ARBA" id="ARBA00049981"/>
    </source>
</evidence>
<dbReference type="NCBIfam" id="TIGR02778">
    <property type="entry name" value="ligD_pol"/>
    <property type="match status" value="1"/>
</dbReference>
<dbReference type="InterPro" id="IPR014145">
    <property type="entry name" value="LigD_pol_dom"/>
</dbReference>
<evidence type="ECO:0000256" key="6">
    <source>
        <dbReference type="ARBA" id="ARBA00022722"/>
    </source>
</evidence>
<evidence type="ECO:0000256" key="8">
    <source>
        <dbReference type="ARBA" id="ARBA00022741"/>
    </source>
</evidence>
<sequence length="866" mass="93143">MPDDDSTGGARRDAQRETVTIDGHKVTLTNLSKVVYPETGTTKADVLAYLAAVAQPFVAHATGRPATRKRWVHGTGGPVFFQKNLDDSAPDWVHRRDIQHSDHVNTYPLVDDLATLTWLGQVAALEIHVPQWRFGRTGVEHRPDRLVLDLDPGPGTGLDECVQVALWAREILTGMDLEPFPVTSGSKGIHLYAALDGAHDSDAVSAVAHELARALQADHPDMVVSDMKKSLREGKVLVDWSQNNRNKTTISPYSLRGRDKPYVAAPRTWAELEAGGLEHLLADEVVARLERDGDLLAPLLTGGHAALEPTAERMAGFERTDRLEVYRSKRDASKTPEPVPEAPSGGPAATSDGEEAAAPTFVIQEHHARALHYDFRLEHDGVLVSWALPKGEPVDTTHNRLGVQTEDHPLEYGSFEGTIPKGEYGAGTVSIWDRGTYDLHKWREGEEVIVTLHSDGSGGTDRGSRRLALIHTAHTGGGNSWLVHKMADEGAGSHGGRRRAGGGTGGSSDGSGEGAGDGAAEDTATEVRDGASGSGGSSSGSAKPITPMLATPGSVEDLDEDDWAFEMKWDGIRAIATVVADREGSPGSVRLTSRNGNDLTASYPELEVLSSCVTEDVVLDGEIVALDRGGRPDFGRLQTRMNLTARRDVAAAQKAQRVDYMAFDLVERAGRRLTRVGYDGRRAALEEVVTESGPVHVPPAFTSDAATALAASKELGLEGIVAKRRSSTYRPGRPAHTWVKVKHVQTQEVVVVGWRTGNGARAETLGSLLVAVPDDSGTLRYAGRVGTGFTEATLGRLAEELARHPRATPPVDDVPAADARDAHWVRADRVGEVAVSGWTAQGRLRHPVWRGWRTDKSPSDVVRENA</sequence>
<dbReference type="Pfam" id="PF13298">
    <property type="entry name" value="LigD_N"/>
    <property type="match status" value="1"/>
</dbReference>
<dbReference type="GO" id="GO:0003910">
    <property type="term" value="F:DNA ligase (ATP) activity"/>
    <property type="evidence" value="ECO:0007669"/>
    <property type="project" value="UniProtKB-EC"/>
</dbReference>
<dbReference type="InterPro" id="IPR012309">
    <property type="entry name" value="DNA_ligase_ATP-dep_C"/>
</dbReference>
<dbReference type="Gene3D" id="2.40.50.140">
    <property type="entry name" value="Nucleic acid-binding proteins"/>
    <property type="match status" value="1"/>
</dbReference>
<dbReference type="GO" id="GO:0004527">
    <property type="term" value="F:exonuclease activity"/>
    <property type="evidence" value="ECO:0007669"/>
    <property type="project" value="UniProtKB-KW"/>
</dbReference>
<comment type="similarity">
    <text evidence="22">In the N-terminal section; belongs to the LigD polymerase family.</text>
</comment>
<keyword evidence="11" id="KW-0269">Exonuclease</keyword>
<dbReference type="GO" id="GO:0046872">
    <property type="term" value="F:metal ion binding"/>
    <property type="evidence" value="ECO:0007669"/>
    <property type="project" value="UniProtKB-KW"/>
</dbReference>
<keyword evidence="5" id="KW-0548">Nucleotidyltransferase</keyword>